<evidence type="ECO:0000313" key="6">
    <source>
        <dbReference type="EMBL" id="KAJ3105545.1"/>
    </source>
</evidence>
<feature type="transmembrane region" description="Helical" evidence="5">
    <location>
        <begin position="145"/>
        <end position="162"/>
    </location>
</feature>
<dbReference type="Proteomes" id="UP001211907">
    <property type="component" value="Unassembled WGS sequence"/>
</dbReference>
<evidence type="ECO:0000256" key="3">
    <source>
        <dbReference type="ARBA" id="ARBA00022989"/>
    </source>
</evidence>
<protein>
    <submittedName>
        <fullName evidence="6">Uncharacterized protein</fullName>
    </submittedName>
</protein>
<organism evidence="6 7">
    <name type="scientific">Physocladia obscura</name>
    <dbReference type="NCBI Taxonomy" id="109957"/>
    <lineage>
        <taxon>Eukaryota</taxon>
        <taxon>Fungi</taxon>
        <taxon>Fungi incertae sedis</taxon>
        <taxon>Chytridiomycota</taxon>
        <taxon>Chytridiomycota incertae sedis</taxon>
        <taxon>Chytridiomycetes</taxon>
        <taxon>Chytridiales</taxon>
        <taxon>Chytriomycetaceae</taxon>
        <taxon>Physocladia</taxon>
    </lineage>
</organism>
<feature type="transmembrane region" description="Helical" evidence="5">
    <location>
        <begin position="50"/>
        <end position="69"/>
    </location>
</feature>
<keyword evidence="2 5" id="KW-0812">Transmembrane</keyword>
<dbReference type="AlphaFoldDB" id="A0AAD5SVS3"/>
<evidence type="ECO:0000256" key="2">
    <source>
        <dbReference type="ARBA" id="ARBA00022692"/>
    </source>
</evidence>
<name>A0AAD5SVS3_9FUNG</name>
<dbReference type="EMBL" id="JADGJH010001997">
    <property type="protein sequence ID" value="KAJ3105545.1"/>
    <property type="molecule type" value="Genomic_DNA"/>
</dbReference>
<evidence type="ECO:0000256" key="4">
    <source>
        <dbReference type="ARBA" id="ARBA00023136"/>
    </source>
</evidence>
<gene>
    <name evidence="6" type="ORF">HK100_003852</name>
</gene>
<keyword evidence="3 5" id="KW-1133">Transmembrane helix</keyword>
<proteinExistence type="predicted"/>
<dbReference type="InterPro" id="IPR007203">
    <property type="entry name" value="ORMDL"/>
</dbReference>
<feature type="transmembrane region" description="Helical" evidence="5">
    <location>
        <begin position="81"/>
        <end position="101"/>
    </location>
</feature>
<dbReference type="Pfam" id="PF04061">
    <property type="entry name" value="ORMDL"/>
    <property type="match status" value="1"/>
</dbReference>
<dbReference type="GO" id="GO:0005789">
    <property type="term" value="C:endoplasmic reticulum membrane"/>
    <property type="evidence" value="ECO:0007669"/>
    <property type="project" value="InterPro"/>
</dbReference>
<dbReference type="PANTHER" id="PTHR12665">
    <property type="entry name" value="ORMDL PROTEINS"/>
    <property type="match status" value="1"/>
</dbReference>
<evidence type="ECO:0000256" key="5">
    <source>
        <dbReference type="SAM" id="Phobius"/>
    </source>
</evidence>
<keyword evidence="4 5" id="KW-0472">Membrane</keyword>
<comment type="subcellular location">
    <subcellularLocation>
        <location evidence="1">Membrane</location>
        <topology evidence="1">Multi-pass membrane protein</topology>
    </subcellularLocation>
</comment>
<sequence length="183" mass="20972">MESMESFTNSNSSWPNLRGTFMAAPDASNAVENAHFERFLYSRAYYPGSIATNIFVLFILRFGIGLVPGMTTEAAWTITNLTYYLITFIMFHWVLGVPFQLNQGEYEDMTLWEQMDKGEPFTPAKKYLTAIPIVIFLMGTHYSHYNIPTFTLNFIALVTVLIPKFPSMHKVRIFGINQQPNTD</sequence>
<evidence type="ECO:0000256" key="1">
    <source>
        <dbReference type="ARBA" id="ARBA00004141"/>
    </source>
</evidence>
<reference evidence="6" key="1">
    <citation type="submission" date="2020-05" db="EMBL/GenBank/DDBJ databases">
        <title>Phylogenomic resolution of chytrid fungi.</title>
        <authorList>
            <person name="Stajich J.E."/>
            <person name="Amses K."/>
            <person name="Simmons R."/>
            <person name="Seto K."/>
            <person name="Myers J."/>
            <person name="Bonds A."/>
            <person name="Quandt C.A."/>
            <person name="Barry K."/>
            <person name="Liu P."/>
            <person name="Grigoriev I."/>
            <person name="Longcore J.E."/>
            <person name="James T.Y."/>
        </authorList>
    </citation>
    <scope>NUCLEOTIDE SEQUENCE</scope>
    <source>
        <strain evidence="6">JEL0513</strain>
    </source>
</reference>
<evidence type="ECO:0000313" key="7">
    <source>
        <dbReference type="Proteomes" id="UP001211907"/>
    </source>
</evidence>
<accession>A0AAD5SVS3</accession>
<comment type="caution">
    <text evidence="6">The sequence shown here is derived from an EMBL/GenBank/DDBJ whole genome shotgun (WGS) entry which is preliminary data.</text>
</comment>
<keyword evidence="7" id="KW-1185">Reference proteome</keyword>